<feature type="compositionally biased region" description="Low complexity" evidence="1">
    <location>
        <begin position="32"/>
        <end position="44"/>
    </location>
</feature>
<dbReference type="OrthoDB" id="9792074at2"/>
<dbReference type="GO" id="GO:0004180">
    <property type="term" value="F:carboxypeptidase activity"/>
    <property type="evidence" value="ECO:0007669"/>
    <property type="project" value="UniProtKB-KW"/>
</dbReference>
<keyword evidence="4" id="KW-0378">Hydrolase</keyword>
<comment type="caution">
    <text evidence="4">The sequence shown here is derived from an EMBL/GenBank/DDBJ whole genome shotgun (WGS) entry which is preliminary data.</text>
</comment>
<evidence type="ECO:0000256" key="1">
    <source>
        <dbReference type="SAM" id="MobiDB-lite"/>
    </source>
</evidence>
<protein>
    <submittedName>
        <fullName evidence="4">D-alanyl-D-alanine carboxypeptidase</fullName>
    </submittedName>
</protein>
<proteinExistence type="predicted"/>
<dbReference type="Gene3D" id="3.30.1380.10">
    <property type="match status" value="1"/>
</dbReference>
<dbReference type="PANTHER" id="PTHR34385">
    <property type="entry name" value="D-ALANYL-D-ALANINE CARBOXYPEPTIDASE"/>
    <property type="match status" value="1"/>
</dbReference>
<organism evidence="4 5">
    <name type="scientific">Diaminobutyricimonas aerilata</name>
    <dbReference type="NCBI Taxonomy" id="1162967"/>
    <lineage>
        <taxon>Bacteria</taxon>
        <taxon>Bacillati</taxon>
        <taxon>Actinomycetota</taxon>
        <taxon>Actinomycetes</taxon>
        <taxon>Micrococcales</taxon>
        <taxon>Microbacteriaceae</taxon>
        <taxon>Diaminobutyricimonas</taxon>
    </lineage>
</organism>
<dbReference type="SUPFAM" id="SSF55166">
    <property type="entry name" value="Hedgehog/DD-peptidase"/>
    <property type="match status" value="1"/>
</dbReference>
<dbReference type="PROSITE" id="PS51257">
    <property type="entry name" value="PROKAR_LIPOPROTEIN"/>
    <property type="match status" value="1"/>
</dbReference>
<dbReference type="CDD" id="cd14852">
    <property type="entry name" value="LD-carboxypeptidase"/>
    <property type="match status" value="1"/>
</dbReference>
<dbReference type="AlphaFoldDB" id="A0A2M9CFY0"/>
<name>A0A2M9CFY0_9MICO</name>
<feature type="domain" description="D-alanyl-D-alanine carboxypeptidase-like core" evidence="3">
    <location>
        <begin position="99"/>
        <end position="227"/>
    </location>
</feature>
<dbReference type="InterPro" id="IPR009045">
    <property type="entry name" value="Zn_M74/Hedgehog-like"/>
</dbReference>
<keyword evidence="4" id="KW-0645">Protease</keyword>
<dbReference type="InterPro" id="IPR003709">
    <property type="entry name" value="VanY-like_core_dom"/>
</dbReference>
<dbReference type="EMBL" id="PGFF01000001">
    <property type="protein sequence ID" value="PJJ70787.1"/>
    <property type="molecule type" value="Genomic_DNA"/>
</dbReference>
<dbReference type="InterPro" id="IPR052179">
    <property type="entry name" value="DD-CPase-like"/>
</dbReference>
<reference evidence="4 5" key="1">
    <citation type="submission" date="2017-11" db="EMBL/GenBank/DDBJ databases">
        <title>Genomic Encyclopedia of Archaeal and Bacterial Type Strains, Phase II (KMG-II): From Individual Species to Whole Genera.</title>
        <authorList>
            <person name="Goeker M."/>
        </authorList>
    </citation>
    <scope>NUCLEOTIDE SEQUENCE [LARGE SCALE GENOMIC DNA]</scope>
    <source>
        <strain evidence="4 5">DSM 27393</strain>
    </source>
</reference>
<accession>A0A2M9CFY0</accession>
<dbReference type="Proteomes" id="UP000228758">
    <property type="component" value="Unassembled WGS sequence"/>
</dbReference>
<keyword evidence="5" id="KW-1185">Reference proteome</keyword>
<keyword evidence="2" id="KW-0732">Signal</keyword>
<feature type="region of interest" description="Disordered" evidence="1">
    <location>
        <begin position="23"/>
        <end position="62"/>
    </location>
</feature>
<evidence type="ECO:0000256" key="2">
    <source>
        <dbReference type="SAM" id="SignalP"/>
    </source>
</evidence>
<keyword evidence="4" id="KW-0121">Carboxypeptidase</keyword>
<dbReference type="InterPro" id="IPR058193">
    <property type="entry name" value="VanY/YodJ_core_dom"/>
</dbReference>
<feature type="signal peptide" evidence="2">
    <location>
        <begin position="1"/>
        <end position="18"/>
    </location>
</feature>
<evidence type="ECO:0000313" key="5">
    <source>
        <dbReference type="Proteomes" id="UP000228758"/>
    </source>
</evidence>
<dbReference type="GO" id="GO:0006508">
    <property type="term" value="P:proteolysis"/>
    <property type="evidence" value="ECO:0007669"/>
    <property type="project" value="InterPro"/>
</dbReference>
<sequence length="256" mass="27237">MLARPLAVALAAVTLLLAGCVGTPDPEPTEPPTASATPTESATPTPTPTPTPTFDSSAQSIDDPNSTWVVVNKLRPLNPADYTPGDLVDVPVPFANPPQLRREASDAVVAMFATASAEAGLQMQSQSAYRSYPTQVTVYNRYVSERGQAGADLTSARPGHSEHQTGLSIDISSVPANCSLAACFGETPHGQWLAANAYRFGFILRYPADKTPVTGYEYEPWHFRYVGVPLATEMHTKGITTLEEFFGLPPAPGYAG</sequence>
<dbReference type="Pfam" id="PF02557">
    <property type="entry name" value="VanY"/>
    <property type="match status" value="1"/>
</dbReference>
<gene>
    <name evidence="4" type="ORF">CLV46_0313</name>
</gene>
<evidence type="ECO:0000259" key="3">
    <source>
        <dbReference type="Pfam" id="PF02557"/>
    </source>
</evidence>
<dbReference type="RefSeq" id="WP_100363171.1">
    <property type="nucleotide sequence ID" value="NZ_PGFF01000001.1"/>
</dbReference>
<dbReference type="PANTHER" id="PTHR34385:SF1">
    <property type="entry name" value="PEPTIDOGLYCAN L-ALANYL-D-GLUTAMATE ENDOPEPTIDASE CWLK"/>
    <property type="match status" value="1"/>
</dbReference>
<feature type="chain" id="PRO_5038770782" evidence="2">
    <location>
        <begin position="19"/>
        <end position="256"/>
    </location>
</feature>
<evidence type="ECO:0000313" key="4">
    <source>
        <dbReference type="EMBL" id="PJJ70787.1"/>
    </source>
</evidence>